<sequence>MVGLLAVLPLRHDVCFSGNFCRSVCDHDVLTATLGRRKNLCYAPWLIYVLLQRSIGVHCASFVRILGDVAIHYDSFERSSGNRNLVTAIIRISHLPGEGHARCHHERRIKSCAMQNYEKSECYE</sequence>
<dbReference type="EMBL" id="VSRR010010811">
    <property type="protein sequence ID" value="MPC52351.1"/>
    <property type="molecule type" value="Genomic_DNA"/>
</dbReference>
<evidence type="ECO:0000313" key="2">
    <source>
        <dbReference type="Proteomes" id="UP000324222"/>
    </source>
</evidence>
<evidence type="ECO:0000313" key="1">
    <source>
        <dbReference type="EMBL" id="MPC52351.1"/>
    </source>
</evidence>
<name>A0A5B7FXV4_PORTR</name>
<keyword evidence="2" id="KW-1185">Reference proteome</keyword>
<reference evidence="1 2" key="1">
    <citation type="submission" date="2019-05" db="EMBL/GenBank/DDBJ databases">
        <title>Another draft genome of Portunus trituberculatus and its Hox gene families provides insights of decapod evolution.</title>
        <authorList>
            <person name="Jeong J.-H."/>
            <person name="Song I."/>
            <person name="Kim S."/>
            <person name="Choi T."/>
            <person name="Kim D."/>
            <person name="Ryu S."/>
            <person name="Kim W."/>
        </authorList>
    </citation>
    <scope>NUCLEOTIDE SEQUENCE [LARGE SCALE GENOMIC DNA]</scope>
    <source>
        <tissue evidence="1">Muscle</tissue>
    </source>
</reference>
<proteinExistence type="predicted"/>
<protein>
    <submittedName>
        <fullName evidence="1">Uncharacterized protein</fullName>
    </submittedName>
</protein>
<gene>
    <name evidence="1" type="ORF">E2C01_046219</name>
</gene>
<comment type="caution">
    <text evidence="1">The sequence shown here is derived from an EMBL/GenBank/DDBJ whole genome shotgun (WGS) entry which is preliminary data.</text>
</comment>
<accession>A0A5B7FXV4</accession>
<dbReference type="Proteomes" id="UP000324222">
    <property type="component" value="Unassembled WGS sequence"/>
</dbReference>
<dbReference type="AlphaFoldDB" id="A0A5B7FXV4"/>
<organism evidence="1 2">
    <name type="scientific">Portunus trituberculatus</name>
    <name type="common">Swimming crab</name>
    <name type="synonym">Neptunus trituberculatus</name>
    <dbReference type="NCBI Taxonomy" id="210409"/>
    <lineage>
        <taxon>Eukaryota</taxon>
        <taxon>Metazoa</taxon>
        <taxon>Ecdysozoa</taxon>
        <taxon>Arthropoda</taxon>
        <taxon>Crustacea</taxon>
        <taxon>Multicrustacea</taxon>
        <taxon>Malacostraca</taxon>
        <taxon>Eumalacostraca</taxon>
        <taxon>Eucarida</taxon>
        <taxon>Decapoda</taxon>
        <taxon>Pleocyemata</taxon>
        <taxon>Brachyura</taxon>
        <taxon>Eubrachyura</taxon>
        <taxon>Portunoidea</taxon>
        <taxon>Portunidae</taxon>
        <taxon>Portuninae</taxon>
        <taxon>Portunus</taxon>
    </lineage>
</organism>